<name>A0A0D2P316_HYPSF</name>
<dbReference type="SUPFAM" id="SSF53150">
    <property type="entry name" value="DNA repair protein MutS, domain II"/>
    <property type="match status" value="1"/>
</dbReference>
<dbReference type="InterPro" id="IPR007860">
    <property type="entry name" value="DNA_mmatch_repair_MutS_con_dom"/>
</dbReference>
<evidence type="ECO:0000256" key="8">
    <source>
        <dbReference type="SAM" id="MobiDB-lite"/>
    </source>
</evidence>
<dbReference type="SMART" id="SM00534">
    <property type="entry name" value="MUTSac"/>
    <property type="match status" value="1"/>
</dbReference>
<feature type="domain" description="DNA mismatch repair proteins mutS family" evidence="9">
    <location>
        <begin position="1149"/>
        <end position="1165"/>
    </location>
</feature>
<dbReference type="Pfam" id="PF05192">
    <property type="entry name" value="MutS_III"/>
    <property type="match status" value="1"/>
</dbReference>
<feature type="compositionally biased region" description="Polar residues" evidence="8">
    <location>
        <begin position="97"/>
        <end position="111"/>
    </location>
</feature>
<evidence type="ECO:0000256" key="5">
    <source>
        <dbReference type="ARBA" id="ARBA00023125"/>
    </source>
</evidence>
<feature type="compositionally biased region" description="Acidic residues" evidence="8">
    <location>
        <begin position="272"/>
        <end position="288"/>
    </location>
</feature>
<dbReference type="PROSITE" id="PS00486">
    <property type="entry name" value="DNA_MISMATCH_REPAIR_2"/>
    <property type="match status" value="1"/>
</dbReference>
<dbReference type="Proteomes" id="UP000054270">
    <property type="component" value="Unassembled WGS sequence"/>
</dbReference>
<evidence type="ECO:0000313" key="10">
    <source>
        <dbReference type="EMBL" id="KJA23091.1"/>
    </source>
</evidence>
<reference evidence="11" key="1">
    <citation type="submission" date="2014-04" db="EMBL/GenBank/DDBJ databases">
        <title>Evolutionary Origins and Diversification of the Mycorrhizal Mutualists.</title>
        <authorList>
            <consortium name="DOE Joint Genome Institute"/>
            <consortium name="Mycorrhizal Genomics Consortium"/>
            <person name="Kohler A."/>
            <person name="Kuo A."/>
            <person name="Nagy L.G."/>
            <person name="Floudas D."/>
            <person name="Copeland A."/>
            <person name="Barry K.W."/>
            <person name="Cichocki N."/>
            <person name="Veneault-Fourrey C."/>
            <person name="LaButti K."/>
            <person name="Lindquist E.A."/>
            <person name="Lipzen A."/>
            <person name="Lundell T."/>
            <person name="Morin E."/>
            <person name="Murat C."/>
            <person name="Riley R."/>
            <person name="Ohm R."/>
            <person name="Sun H."/>
            <person name="Tunlid A."/>
            <person name="Henrissat B."/>
            <person name="Grigoriev I.V."/>
            <person name="Hibbett D.S."/>
            <person name="Martin F."/>
        </authorList>
    </citation>
    <scope>NUCLEOTIDE SEQUENCE [LARGE SCALE GENOMIC DNA]</scope>
    <source>
        <strain evidence="11">FD-334 SS-4</strain>
    </source>
</reference>
<dbReference type="OMA" id="TPMMAQY"/>
<evidence type="ECO:0000256" key="1">
    <source>
        <dbReference type="ARBA" id="ARBA00006271"/>
    </source>
</evidence>
<dbReference type="InterPro" id="IPR007695">
    <property type="entry name" value="DNA_mismatch_repair_MutS-lik_N"/>
</dbReference>
<dbReference type="InterPro" id="IPR036187">
    <property type="entry name" value="DNA_mismatch_repair_MutS_sf"/>
</dbReference>
<comment type="similarity">
    <text evidence="1 6 7">Belongs to the DNA mismatch repair MutS family.</text>
</comment>
<evidence type="ECO:0000256" key="7">
    <source>
        <dbReference type="RuleBase" id="RU003756"/>
    </source>
</evidence>
<accession>A0A0D2P316</accession>
<feature type="compositionally biased region" description="Basic residues" evidence="8">
    <location>
        <begin position="213"/>
        <end position="227"/>
    </location>
</feature>
<feature type="compositionally biased region" description="Low complexity" evidence="8">
    <location>
        <begin position="303"/>
        <end position="317"/>
    </location>
</feature>
<dbReference type="InterPro" id="IPR045076">
    <property type="entry name" value="MutS"/>
</dbReference>
<dbReference type="Gene3D" id="3.30.420.110">
    <property type="entry name" value="MutS, connector domain"/>
    <property type="match status" value="1"/>
</dbReference>
<keyword evidence="2 6" id="KW-0547">Nucleotide-binding</keyword>
<feature type="compositionally biased region" description="Polar residues" evidence="8">
    <location>
        <begin position="66"/>
        <end position="81"/>
    </location>
</feature>
<dbReference type="Gene3D" id="3.40.50.300">
    <property type="entry name" value="P-loop containing nucleotide triphosphate hydrolases"/>
    <property type="match status" value="1"/>
</dbReference>
<dbReference type="Gene3D" id="1.10.1420.10">
    <property type="match status" value="2"/>
</dbReference>
<dbReference type="NCBIfam" id="NF003810">
    <property type="entry name" value="PRK05399.1"/>
    <property type="match status" value="1"/>
</dbReference>
<dbReference type="PIRSF" id="PIRSF037677">
    <property type="entry name" value="DNA_mis_repair_Msh6"/>
    <property type="match status" value="1"/>
</dbReference>
<evidence type="ECO:0000313" key="11">
    <source>
        <dbReference type="Proteomes" id="UP000054270"/>
    </source>
</evidence>
<dbReference type="GO" id="GO:0030983">
    <property type="term" value="F:mismatched DNA binding"/>
    <property type="evidence" value="ECO:0007669"/>
    <property type="project" value="UniProtKB-UniRule"/>
</dbReference>
<dbReference type="STRING" id="945553.A0A0D2P316"/>
<dbReference type="GO" id="GO:0005524">
    <property type="term" value="F:ATP binding"/>
    <property type="evidence" value="ECO:0007669"/>
    <property type="project" value="UniProtKB-UniRule"/>
</dbReference>
<dbReference type="SMART" id="SM00533">
    <property type="entry name" value="MUTSd"/>
    <property type="match status" value="1"/>
</dbReference>
<gene>
    <name evidence="10" type="ORF">HYPSUDRAFT_40213</name>
</gene>
<organism evidence="10 11">
    <name type="scientific">Hypholoma sublateritium (strain FD-334 SS-4)</name>
    <dbReference type="NCBI Taxonomy" id="945553"/>
    <lineage>
        <taxon>Eukaryota</taxon>
        <taxon>Fungi</taxon>
        <taxon>Dikarya</taxon>
        <taxon>Basidiomycota</taxon>
        <taxon>Agaricomycotina</taxon>
        <taxon>Agaricomycetes</taxon>
        <taxon>Agaricomycetidae</taxon>
        <taxon>Agaricales</taxon>
        <taxon>Agaricineae</taxon>
        <taxon>Strophariaceae</taxon>
        <taxon>Hypholoma</taxon>
    </lineage>
</organism>
<dbReference type="PANTHER" id="PTHR11361">
    <property type="entry name" value="DNA MISMATCH REPAIR PROTEIN MUTS FAMILY MEMBER"/>
    <property type="match status" value="1"/>
</dbReference>
<dbReference type="SUPFAM" id="SSF48334">
    <property type="entry name" value="DNA repair protein MutS, domain III"/>
    <property type="match status" value="1"/>
</dbReference>
<dbReference type="Gene3D" id="3.40.1170.10">
    <property type="entry name" value="DNA repair protein MutS, domain I"/>
    <property type="match status" value="1"/>
</dbReference>
<dbReference type="InterPro" id="IPR007696">
    <property type="entry name" value="DNA_mismatch_repair_MutS_core"/>
</dbReference>
<dbReference type="InterPro" id="IPR017261">
    <property type="entry name" value="DNA_mismatch_repair_MutS/MSH"/>
</dbReference>
<dbReference type="Pfam" id="PF05188">
    <property type="entry name" value="MutS_II"/>
    <property type="match status" value="1"/>
</dbReference>
<dbReference type="InterPro" id="IPR000432">
    <property type="entry name" value="DNA_mismatch_repair_MutS_C"/>
</dbReference>
<evidence type="ECO:0000256" key="4">
    <source>
        <dbReference type="ARBA" id="ARBA00022840"/>
    </source>
</evidence>
<dbReference type="InterPro" id="IPR016151">
    <property type="entry name" value="DNA_mismatch_repair_MutS_N"/>
</dbReference>
<feature type="compositionally biased region" description="Basic residues" evidence="8">
    <location>
        <begin position="293"/>
        <end position="302"/>
    </location>
</feature>
<dbReference type="InterPro" id="IPR007861">
    <property type="entry name" value="DNA_mismatch_repair_MutS_clamp"/>
</dbReference>
<dbReference type="Pfam" id="PF00488">
    <property type="entry name" value="MutS_V"/>
    <property type="match status" value="1"/>
</dbReference>
<feature type="compositionally biased region" description="Polar residues" evidence="8">
    <location>
        <begin position="1"/>
        <end position="21"/>
    </location>
</feature>
<feature type="compositionally biased region" description="Basic and acidic residues" evidence="8">
    <location>
        <begin position="82"/>
        <end position="93"/>
    </location>
</feature>
<dbReference type="GO" id="GO:0140664">
    <property type="term" value="F:ATP-dependent DNA damage sensor activity"/>
    <property type="evidence" value="ECO:0007669"/>
    <property type="project" value="InterPro"/>
</dbReference>
<dbReference type="FunFam" id="3.40.1170.10:FF:000002">
    <property type="entry name" value="DNA mismatch repair protein"/>
    <property type="match status" value="1"/>
</dbReference>
<sequence length="1325" mass="146212">MPPKNKPSTESLKQKSLTSFFSRPGATGAASTPASKPAAVFKTPAPKARTHADANEKSKASEAAVTPSTKNASKPGTSSSPHDPKTPDAHFSDVRALNSSVASSRVASTPPTSDPIDVDMMPSDAETDGMASVKSTTQSRQKRKVVIEDSDDDDDAEPLATKGRAKATFRGSSPTDAIRSQAKKPRLSKVITEDDEDGDSNEDVKSSFSQRLTRFKKSPVKKAKSRSRASSDDDDFIVPDDDSEVETRSTKSAKSSSSRRSSMSSRRSAVSSDDEDAELDADGLDLEDDIPKKSKSKSKAKAAAKSSFSKKAAAAPSAGGGTGSFSFLTAAERREQGIKDDKKAAESPYDFLLEVKDKDGKTPKDPNYDPRTLWIPKSAWASFTPFEKQFWEIKQNHYDTVLFFQKGKFFELYEDDARIGHQEFDLKLTNRVKMCMVGVPESSFNLWASKFLAKGYKVGRVEQAETALGAEMRMAAEKDKGKAAKGKSAASSAQEKIVRRELNKVYTNGTLVDQEFLTDDQSGHCVAIFEATTPEAEMSAGKKLELMSDGRFGVCVLDCSTSQFNLSSFEDDVCRTRLETLMRQICPKEILFKKGTLSKTTQTLLKAVLPSDCLWTSLRPVEGLKYKETLEELKTIYPPAPGEDVDMDEDDPSYSILPDSVPAPIREMERDELAIEALGTVIWYLRQLNIDKDILSMKNFNIYDPIRKGMGLVLDGQTLSHLEILLNNEGTQEGSLLNLLGRCITPFGKRLFRIWLCMPLRSVSDINARLDAVQDILSHPTFEATFAEVAKGLPDLERLVSRVHAKTCSVKNFLGLLKAFEKLSKGVNKLADHAGEFDGTTISGLLRGAPDLIPHVHNIQSMFQASREEEKLDLLMPREGKDETYDAIEEEIASIEKSLENELSKLEKSLGIKLAFWHSSIGNKEIYLVEVSTTVNKNKLPDDWTKTGGTKAKNRFVVGSFQKRVRKLKEAQENRTAAIKAFKFRLYAEFDNDRVLWLRAVRVFAELDCLFSLAKSSAAIGEPSCRPTFVDGDEAVIDFQDLRHPTLCLNTNEKPFIPNDVKLGGDKPKTVLLTGPNMAGKSTIMRMTATGVIMAQLGMLVPAESARLSPVDLIITRMGAYDNMFSNASTFKVELDECCKILRNATPRSLVILDELGRGTSTFDGMAIASAVLHQLATHIIPLSFFATHYGSLTDDHAYHPGIRTMHMSTLVDDEKHELVFLYKLINGAAESSFGTHVANLAGVPLPVVERADVISKDFALKFKEKLQIKQAQHASARMPLVAQADFAYLFKLGSGELTLPDDPIRRKELIGRMKNIIRQYVKRS</sequence>
<dbReference type="EMBL" id="KN817545">
    <property type="protein sequence ID" value="KJA23091.1"/>
    <property type="molecule type" value="Genomic_DNA"/>
</dbReference>
<evidence type="ECO:0000256" key="6">
    <source>
        <dbReference type="PIRNR" id="PIRNR037677"/>
    </source>
</evidence>
<keyword evidence="6 7" id="KW-0234">DNA repair</keyword>
<dbReference type="SUPFAM" id="SSF52540">
    <property type="entry name" value="P-loop containing nucleoside triphosphate hydrolases"/>
    <property type="match status" value="1"/>
</dbReference>
<keyword evidence="5 6" id="KW-0238">DNA-binding</keyword>
<dbReference type="GO" id="GO:0006298">
    <property type="term" value="P:mismatch repair"/>
    <property type="evidence" value="ECO:0007669"/>
    <property type="project" value="InterPro"/>
</dbReference>
<evidence type="ECO:0000259" key="9">
    <source>
        <dbReference type="PROSITE" id="PS00486"/>
    </source>
</evidence>
<feature type="compositionally biased region" description="Basic and acidic residues" evidence="8">
    <location>
        <begin position="50"/>
        <end position="60"/>
    </location>
</feature>
<feature type="compositionally biased region" description="Low complexity" evidence="8">
    <location>
        <begin position="250"/>
        <end position="271"/>
    </location>
</feature>
<evidence type="ECO:0000256" key="3">
    <source>
        <dbReference type="ARBA" id="ARBA00022763"/>
    </source>
</evidence>
<keyword evidence="11" id="KW-1185">Reference proteome</keyword>
<feature type="region of interest" description="Disordered" evidence="8">
    <location>
        <begin position="1"/>
        <end position="320"/>
    </location>
</feature>
<dbReference type="GO" id="GO:0032301">
    <property type="term" value="C:MutSalpha complex"/>
    <property type="evidence" value="ECO:0007669"/>
    <property type="project" value="TreeGrafter"/>
</dbReference>
<protein>
    <recommendedName>
        <fullName evidence="6">DNA mismatch repair protein</fullName>
    </recommendedName>
</protein>
<dbReference type="InterPro" id="IPR036678">
    <property type="entry name" value="MutS_con_dom_sf"/>
</dbReference>
<keyword evidence="4 6" id="KW-0067">ATP-binding</keyword>
<dbReference type="SUPFAM" id="SSF55271">
    <property type="entry name" value="DNA repair protein MutS, domain I"/>
    <property type="match status" value="1"/>
</dbReference>
<keyword evidence="3 6" id="KW-0227">DNA damage</keyword>
<feature type="compositionally biased region" description="Acidic residues" evidence="8">
    <location>
        <begin position="232"/>
        <end position="244"/>
    </location>
</feature>
<proteinExistence type="inferred from homology"/>
<dbReference type="Pfam" id="PF01624">
    <property type="entry name" value="MutS_I"/>
    <property type="match status" value="1"/>
</dbReference>
<evidence type="ECO:0000256" key="2">
    <source>
        <dbReference type="ARBA" id="ARBA00022741"/>
    </source>
</evidence>
<dbReference type="InterPro" id="IPR027417">
    <property type="entry name" value="P-loop_NTPase"/>
</dbReference>
<dbReference type="PANTHER" id="PTHR11361:SF148">
    <property type="entry name" value="DNA MISMATCH REPAIR PROTEIN MSH6"/>
    <property type="match status" value="1"/>
</dbReference>
<dbReference type="OrthoDB" id="121051at2759"/>
<dbReference type="Pfam" id="PF05190">
    <property type="entry name" value="MutS_IV"/>
    <property type="match status" value="1"/>
</dbReference>
<feature type="compositionally biased region" description="Acidic residues" evidence="8">
    <location>
        <begin position="148"/>
        <end position="157"/>
    </location>
</feature>
<comment type="function">
    <text evidence="6 7">Component of the post-replicative DNA mismatch repair system (MMR).</text>
</comment>